<feature type="compositionally biased region" description="Pro residues" evidence="1">
    <location>
        <begin position="1380"/>
        <end position="1400"/>
    </location>
</feature>
<organism evidence="2 3">
    <name type="scientific">Edaphochlamys debaryana</name>
    <dbReference type="NCBI Taxonomy" id="47281"/>
    <lineage>
        <taxon>Eukaryota</taxon>
        <taxon>Viridiplantae</taxon>
        <taxon>Chlorophyta</taxon>
        <taxon>core chlorophytes</taxon>
        <taxon>Chlorophyceae</taxon>
        <taxon>CS clade</taxon>
        <taxon>Chlamydomonadales</taxon>
        <taxon>Chlamydomonadales incertae sedis</taxon>
        <taxon>Edaphochlamys</taxon>
    </lineage>
</organism>
<dbReference type="EMBL" id="JAEHOE010000029">
    <property type="protein sequence ID" value="KAG2494695.1"/>
    <property type="molecule type" value="Genomic_DNA"/>
</dbReference>
<dbReference type="GO" id="GO:0030041">
    <property type="term" value="P:actin filament polymerization"/>
    <property type="evidence" value="ECO:0007669"/>
    <property type="project" value="TreeGrafter"/>
</dbReference>
<feature type="region of interest" description="Disordered" evidence="1">
    <location>
        <begin position="1171"/>
        <end position="1199"/>
    </location>
</feature>
<feature type="compositionally biased region" description="Pro residues" evidence="1">
    <location>
        <begin position="688"/>
        <end position="716"/>
    </location>
</feature>
<feature type="compositionally biased region" description="Pro residues" evidence="1">
    <location>
        <begin position="1171"/>
        <end position="1191"/>
    </location>
</feature>
<feature type="region of interest" description="Disordered" evidence="1">
    <location>
        <begin position="89"/>
        <end position="203"/>
    </location>
</feature>
<feature type="compositionally biased region" description="Pro residues" evidence="1">
    <location>
        <begin position="95"/>
        <end position="104"/>
    </location>
</feature>
<keyword evidence="3" id="KW-1185">Reference proteome</keyword>
<dbReference type="PANTHER" id="PTHR45691">
    <property type="entry name" value="PROTEIN DIAPHANOUS"/>
    <property type="match status" value="1"/>
</dbReference>
<reference evidence="2" key="1">
    <citation type="journal article" date="2020" name="bioRxiv">
        <title>Comparative genomics of Chlamydomonas.</title>
        <authorList>
            <person name="Craig R.J."/>
            <person name="Hasan A.R."/>
            <person name="Ness R.W."/>
            <person name="Keightley P.D."/>
        </authorList>
    </citation>
    <scope>NUCLEOTIDE SEQUENCE</scope>
    <source>
        <strain evidence="2">CCAP 11/70</strain>
    </source>
</reference>
<evidence type="ECO:0000313" key="2">
    <source>
        <dbReference type="EMBL" id="KAG2494695.1"/>
    </source>
</evidence>
<feature type="compositionally biased region" description="Pro residues" evidence="1">
    <location>
        <begin position="186"/>
        <end position="203"/>
    </location>
</feature>
<dbReference type="GO" id="GO:0005884">
    <property type="term" value="C:actin filament"/>
    <property type="evidence" value="ECO:0007669"/>
    <property type="project" value="TreeGrafter"/>
</dbReference>
<dbReference type="Proteomes" id="UP000612055">
    <property type="component" value="Unassembled WGS sequence"/>
</dbReference>
<name>A0A836BZI3_9CHLO</name>
<protein>
    <submittedName>
        <fullName evidence="2">Uncharacterized protein</fullName>
    </submittedName>
</protein>
<dbReference type="PRINTS" id="PR01217">
    <property type="entry name" value="PRICHEXTENSN"/>
</dbReference>
<evidence type="ECO:0000256" key="1">
    <source>
        <dbReference type="SAM" id="MobiDB-lite"/>
    </source>
</evidence>
<accession>A0A836BZI3</accession>
<evidence type="ECO:0000313" key="3">
    <source>
        <dbReference type="Proteomes" id="UP000612055"/>
    </source>
</evidence>
<proteinExistence type="predicted"/>
<gene>
    <name evidence="2" type="ORF">HYH03_007211</name>
</gene>
<dbReference type="PANTHER" id="PTHR45691:SF6">
    <property type="entry name" value="PROTEIN DIAPHANOUS"/>
    <property type="match status" value="1"/>
</dbReference>
<dbReference type="InterPro" id="IPR051412">
    <property type="entry name" value="Formin_Homology_Diaphanous_sf"/>
</dbReference>
<feature type="compositionally biased region" description="Pro residues" evidence="1">
    <location>
        <begin position="112"/>
        <end position="157"/>
    </location>
</feature>
<comment type="caution">
    <text evidence="2">The sequence shown here is derived from an EMBL/GenBank/DDBJ whole genome shotgun (WGS) entry which is preliminary data.</text>
</comment>
<feature type="region of interest" description="Disordered" evidence="1">
    <location>
        <begin position="683"/>
        <end position="716"/>
    </location>
</feature>
<dbReference type="OrthoDB" id="538856at2759"/>
<feature type="region of interest" description="Disordered" evidence="1">
    <location>
        <begin position="1379"/>
        <end position="1400"/>
    </location>
</feature>
<sequence length="1586" mass="159834">MSSWIQIMGGSTASTTCADALGGEPHTPARCTALAPSPSAASAAAAFASPTGSASAAFLAAASSSAPAATTTAAGCASTAAAASATAAAAQPSAQPLPPPPTPLQPQVRLGSPPPPPPPPPPQGENPPPPPPPPEGGTPPPPPPPPQGTPPPRPPPRALNTLETPEIPAFLPPPPRQPPVRNTPNPAFPQPALQPPRPGAPGPPLQVAGALYVACSCGDTGGGVGYVVGPADDPLVRVFASTYLSQATPTESLPVETSAVLMSDSTWDDLEASTPAVEPKAVAVRSSLSKRLKSRTGGVTTVLMLPSTAADVSSLILDMAGVSVSCTLMDPLHNTPLTGNASWSNRVVISAASVNVPDATAVDYLSCNSNRARALLSVTVGGTSRALAVGISVPGGGTLRLVSFNLLNVAPGMVAQMVTTGVDTGCSKPPPAAPPPSAPPPAEWAASSDCNGFCLLGAPLSALGSGALGTLGNLSLADGLSDGPLLLERFAAAAFPSMAPVTDGSGVVPSSASVVFSTDDMLKKLLADPDAGSAVMRRVRRRPTSQTTTVFLSSSLASASAAVLQLLTGNTDAACTLVNAETGELVGGRGLPSWAEGITLASGPDLTTLRGASAAGISEAISCAPGGSQLTATVVARLGRRTVPVVVETRPNTNGGLLRLVPRSLLLTHPEVVRAALAAGVDERPCRQRPPPPPVSMPPPSSPLQPPPPTPPPALPPPPSSANVLYSFGTCVSCILVPEGPVTVTKFLQEYFPETAQVGALPAQASAVLLPDAALQAIVEARDDAAQRALLEWTRGSGGRTITVLLTTQAASSVTLLSALNGGTRLRCALVDPGTGAMLQGTSAFANNVNTEGSSTLDGAEGVPGIACVAPSSRAVLTAADTGAALVVESKLSSGATLRLASLALLERAPSDLAAAILHGTPGCNGVPPPSPAPSPPPGLLEYHGRPGCVSTVTASNEDASFQAFIDGALPDLPSLLSLGLDARALLLSTAGWDLLNRFATRPALAALTTWAAQSSLTLAISESSTGLATALTKLSGTNTLKCGLVEVATGAEISPRMTWTENAVGVPTQFTGTVLPSQAGAQGISCAPGSSLNLTATVVVRPSGGGPQQSMPVVVEVALPAGGTLRLVPANSLAVPELRRALLADIIEVLPAACQRALVGASPPAPVVPVGLPPEPTAAPPQPAPAPGPPTAGGTGDDCVSYSDGSGGGTTLILPDAAAEDPTMLALLAALAAYPLAGNATGVDQLTDATRNALVVDTVLEALNARQARALAAIAASPGKAVTVVVGANATDESLSALLKRLGLGRASCTITAREPDGTPSAINCKARPEMQPVNCSLDAEANVYVIQTPTGGRVRLVPSASIRPTQPEAGRIVTGYVPPSPPQAPPPPGVPAPPTAPAEPYPGWKADACQPVFGPCAQRPAKNRLPYIVANGTTSRKSPVDGWHEVYFDIPPVTTIDNSTELAYAFMVMADPRCEGSQVTSGLVTSDAPEAAVVAAHYHMYQAPASKRLPAVDCVALKVSRVNLSPEQARKPGNRLVMRFMPSTKCKTLEDVCGDYRSGSCVYAFADAKYAYCPVKNMAYTDGS</sequence>